<keyword evidence="1" id="KW-0732">Signal</keyword>
<feature type="signal peptide" evidence="1">
    <location>
        <begin position="1"/>
        <end position="20"/>
    </location>
</feature>
<evidence type="ECO:0000313" key="3">
    <source>
        <dbReference type="Proteomes" id="UP000192596"/>
    </source>
</evidence>
<dbReference type="InParanoid" id="A0A1V8SCN2"/>
<proteinExistence type="predicted"/>
<evidence type="ECO:0000313" key="2">
    <source>
        <dbReference type="EMBL" id="OQN96954.1"/>
    </source>
</evidence>
<gene>
    <name evidence="2" type="ORF">B0A48_16928</name>
</gene>
<keyword evidence="3" id="KW-1185">Reference proteome</keyword>
<name>A0A1V8SCN2_9PEZI</name>
<dbReference type="EMBL" id="NAJO01000059">
    <property type="protein sequence ID" value="OQN96954.1"/>
    <property type="molecule type" value="Genomic_DNA"/>
</dbReference>
<protein>
    <submittedName>
        <fullName evidence="2">Uncharacterized protein</fullName>
    </submittedName>
</protein>
<feature type="chain" id="PRO_5010723358" evidence="1">
    <location>
        <begin position="21"/>
        <end position="249"/>
    </location>
</feature>
<dbReference type="Proteomes" id="UP000192596">
    <property type="component" value="Unassembled WGS sequence"/>
</dbReference>
<accession>A0A1V8SCN2</accession>
<dbReference type="OrthoDB" id="4132046at2759"/>
<evidence type="ECO:0000256" key="1">
    <source>
        <dbReference type="SAM" id="SignalP"/>
    </source>
</evidence>
<sequence length="249" mass="26660">MHYITFLLPLLTATPSFAAAAQDTTVQVILSDSAAELGSQTRFIENFRQTKKPTDSTGPFQTVALRLGEGVKNKALRCKTLDSRNNPIVVTRGENVDTTFADGGEAKEWVLRDGRQKGKTIICDPAFVKAAVPVAKSGEALDLDIRVTLSDGNLATQTAFRATGLERERQNPVGSSGPHNSVTLSVDKDVKNQGLRFQVLDLQGDVIEVVRGENEDVTFADGGQPAWAFLEPASSKVGSIVCDPGFAVA</sequence>
<reference evidence="3" key="1">
    <citation type="submission" date="2017-03" db="EMBL/GenBank/DDBJ databases">
        <title>Genomes of endolithic fungi from Antarctica.</title>
        <authorList>
            <person name="Coleine C."/>
            <person name="Masonjones S."/>
            <person name="Stajich J.E."/>
        </authorList>
    </citation>
    <scope>NUCLEOTIDE SEQUENCE [LARGE SCALE GENOMIC DNA]</scope>
    <source>
        <strain evidence="3">CCFEE 5527</strain>
    </source>
</reference>
<comment type="caution">
    <text evidence="2">The sequence shown here is derived from an EMBL/GenBank/DDBJ whole genome shotgun (WGS) entry which is preliminary data.</text>
</comment>
<dbReference type="AlphaFoldDB" id="A0A1V8SCN2"/>
<organism evidence="2 3">
    <name type="scientific">Cryoendolithus antarcticus</name>
    <dbReference type="NCBI Taxonomy" id="1507870"/>
    <lineage>
        <taxon>Eukaryota</taxon>
        <taxon>Fungi</taxon>
        <taxon>Dikarya</taxon>
        <taxon>Ascomycota</taxon>
        <taxon>Pezizomycotina</taxon>
        <taxon>Dothideomycetes</taxon>
        <taxon>Dothideomycetidae</taxon>
        <taxon>Cladosporiales</taxon>
        <taxon>Cladosporiaceae</taxon>
        <taxon>Cryoendolithus</taxon>
    </lineage>
</organism>